<reference evidence="2 3" key="1">
    <citation type="submission" date="2014-07" db="EMBL/GenBank/DDBJ databases">
        <title>Methanogenic archaea and the global carbon cycle.</title>
        <authorList>
            <person name="Henriksen J.R."/>
            <person name="Luke J."/>
            <person name="Reinhart S."/>
            <person name="Benedict M.N."/>
            <person name="Youngblut N.D."/>
            <person name="Metcalf M.E."/>
            <person name="Whitaker R.J."/>
            <person name="Metcalf W.W."/>
        </authorList>
    </citation>
    <scope>NUCLEOTIDE SEQUENCE [LARGE SCALE GENOMIC DNA]</scope>
    <source>
        <strain evidence="2 3">Z-7289</strain>
    </source>
</reference>
<dbReference type="AlphaFoldDB" id="A0A0E3WT12"/>
<feature type="transmembrane region" description="Helical" evidence="1">
    <location>
        <begin position="21"/>
        <end position="38"/>
    </location>
</feature>
<protein>
    <submittedName>
        <fullName evidence="2">Uncharacterized protein</fullName>
    </submittedName>
</protein>
<evidence type="ECO:0000313" key="2">
    <source>
        <dbReference type="EMBL" id="AKB75390.1"/>
    </source>
</evidence>
<evidence type="ECO:0000313" key="3">
    <source>
        <dbReference type="Proteomes" id="UP000033072"/>
    </source>
</evidence>
<gene>
    <name evidence="2" type="ORF">MSLAZ_2129</name>
</gene>
<dbReference type="Proteomes" id="UP000033072">
    <property type="component" value="Chromosome"/>
</dbReference>
<proteinExistence type="predicted"/>
<accession>A0A0E3WT12</accession>
<dbReference type="KEGG" id="mls:MSLAZ_2129"/>
<sequence>MYARILQKATAPSIFQKVPEMFCCSFIILISLCLIVIIRNSQVIKESQNQFLLHYEPIKEIFCFCLRWSSSLFHQIFKYRGNFSFLSAFIVLNFSTFKMTTTIFAAVR</sequence>
<keyword evidence="1" id="KW-1133">Transmembrane helix</keyword>
<keyword evidence="1" id="KW-0472">Membrane</keyword>
<feature type="transmembrane region" description="Helical" evidence="1">
    <location>
        <begin position="83"/>
        <end position="107"/>
    </location>
</feature>
<name>A0A0E3WT12_9EURY</name>
<organism evidence="2 3">
    <name type="scientific">Methanosarcina lacustris Z-7289</name>
    <dbReference type="NCBI Taxonomy" id="1434111"/>
    <lineage>
        <taxon>Archaea</taxon>
        <taxon>Methanobacteriati</taxon>
        <taxon>Methanobacteriota</taxon>
        <taxon>Stenosarchaea group</taxon>
        <taxon>Methanomicrobia</taxon>
        <taxon>Methanosarcinales</taxon>
        <taxon>Methanosarcinaceae</taxon>
        <taxon>Methanosarcina</taxon>
    </lineage>
</organism>
<keyword evidence="1" id="KW-0812">Transmembrane</keyword>
<evidence type="ECO:0000256" key="1">
    <source>
        <dbReference type="SAM" id="Phobius"/>
    </source>
</evidence>
<dbReference type="PATRIC" id="fig|1434111.4.peg.2824"/>
<dbReference type="HOGENOM" id="CLU_2191043_0_0_2"/>
<keyword evidence="3" id="KW-1185">Reference proteome</keyword>
<dbReference type="EMBL" id="CP009515">
    <property type="protein sequence ID" value="AKB75390.1"/>
    <property type="molecule type" value="Genomic_DNA"/>
</dbReference>